<feature type="repeat" description="CSPG" evidence="4">
    <location>
        <begin position="1120"/>
        <end position="1211"/>
    </location>
</feature>
<evidence type="ECO:0000256" key="4">
    <source>
        <dbReference type="PROSITE-ProRule" id="PRU01201"/>
    </source>
</evidence>
<feature type="compositionally biased region" description="Polar residues" evidence="5">
    <location>
        <begin position="1656"/>
        <end position="1667"/>
    </location>
</feature>
<feature type="repeat" description="CSPG" evidence="4">
    <location>
        <begin position="645"/>
        <end position="737"/>
    </location>
</feature>
<feature type="compositionally biased region" description="Polar residues" evidence="5">
    <location>
        <begin position="1635"/>
        <end position="1647"/>
    </location>
</feature>
<feature type="repeat" description="CSPG" evidence="4">
    <location>
        <begin position="1335"/>
        <end position="1438"/>
    </location>
</feature>
<dbReference type="EMBL" id="CAXITT010001364">
    <property type="protein sequence ID" value="CAL1548468.1"/>
    <property type="molecule type" value="Genomic_DNA"/>
</dbReference>
<gene>
    <name evidence="7" type="ORF">GSLYS_00021785001</name>
</gene>
<feature type="region of interest" description="Disordered" evidence="5">
    <location>
        <begin position="1632"/>
        <end position="1667"/>
    </location>
</feature>
<organism evidence="7 8">
    <name type="scientific">Lymnaea stagnalis</name>
    <name type="common">Great pond snail</name>
    <name type="synonym">Helix stagnalis</name>
    <dbReference type="NCBI Taxonomy" id="6523"/>
    <lineage>
        <taxon>Eukaryota</taxon>
        <taxon>Metazoa</taxon>
        <taxon>Spiralia</taxon>
        <taxon>Lophotrochozoa</taxon>
        <taxon>Mollusca</taxon>
        <taxon>Gastropoda</taxon>
        <taxon>Heterobranchia</taxon>
        <taxon>Euthyneura</taxon>
        <taxon>Panpulmonata</taxon>
        <taxon>Hygrophila</taxon>
        <taxon>Lymnaeoidea</taxon>
        <taxon>Lymnaeidae</taxon>
        <taxon>Lymnaea</taxon>
    </lineage>
</organism>
<evidence type="ECO:0000256" key="3">
    <source>
        <dbReference type="ARBA" id="ARBA00023180"/>
    </source>
</evidence>
<dbReference type="InterPro" id="IPR051561">
    <property type="entry name" value="FRAS1_ECM"/>
</dbReference>
<dbReference type="Proteomes" id="UP001497497">
    <property type="component" value="Unassembled WGS sequence"/>
</dbReference>
<evidence type="ECO:0000256" key="6">
    <source>
        <dbReference type="SAM" id="Phobius"/>
    </source>
</evidence>
<evidence type="ECO:0000256" key="2">
    <source>
        <dbReference type="ARBA" id="ARBA00022737"/>
    </source>
</evidence>
<protein>
    <recommendedName>
        <fullName evidence="9">Chondroitin sulfate proteoglycan 4</fullName>
    </recommendedName>
</protein>
<feature type="compositionally biased region" description="Basic and acidic residues" evidence="5">
    <location>
        <begin position="1459"/>
        <end position="1477"/>
    </location>
</feature>
<feature type="repeat" description="CSPG" evidence="4">
    <location>
        <begin position="761"/>
        <end position="852"/>
    </location>
</feature>
<feature type="repeat" description="CSPG" evidence="4">
    <location>
        <begin position="423"/>
        <end position="512"/>
    </location>
</feature>
<feature type="repeat" description="CSPG" evidence="4">
    <location>
        <begin position="316"/>
        <end position="407"/>
    </location>
</feature>
<keyword evidence="2" id="KW-0677">Repeat</keyword>
<feature type="repeat" description="CSPG" evidence="4">
    <location>
        <begin position="534"/>
        <end position="627"/>
    </location>
</feature>
<feature type="transmembrane region" description="Helical" evidence="6">
    <location>
        <begin position="1509"/>
        <end position="1533"/>
    </location>
</feature>
<keyword evidence="6" id="KW-0472">Membrane</keyword>
<proteinExistence type="predicted"/>
<evidence type="ECO:0000313" key="7">
    <source>
        <dbReference type="EMBL" id="CAL1548468.1"/>
    </source>
</evidence>
<dbReference type="InterPro" id="IPR039005">
    <property type="entry name" value="CSPG_rpt"/>
</dbReference>
<keyword evidence="6" id="KW-0812">Transmembrane</keyword>
<evidence type="ECO:0008006" key="9">
    <source>
        <dbReference type="Google" id="ProtNLM"/>
    </source>
</evidence>
<dbReference type="GO" id="GO:0009653">
    <property type="term" value="P:anatomical structure morphogenesis"/>
    <property type="evidence" value="ECO:0007669"/>
    <property type="project" value="TreeGrafter"/>
</dbReference>
<accession>A0AAV2IQU8</accession>
<keyword evidence="8" id="KW-1185">Reference proteome</keyword>
<keyword evidence="3" id="KW-0325">Glycoprotein</keyword>
<dbReference type="PANTHER" id="PTHR45739:SF12">
    <property type="entry name" value="CHONDROITIN SULFATE PROTEOGLYCAN 4-LIKE ISOFORM X2"/>
    <property type="match status" value="1"/>
</dbReference>
<keyword evidence="6" id="KW-1133">Transmembrane helix</keyword>
<sequence>MEYGSSEWVPVTSFSQRHINSGRLRYVHQPGKSISMQDSFKFDVICKHLKTPPHTFSLTLKTVTLSIEQNSNLILNHLSFGKFTNKTLMVVSNTEHLNMNNIIYLIVRPPQYGSLYLIKQNVQNLVIFEQFSPLQIDNTFTQNDINEGFVYYKFEKPGFEQTDDFADLQASYFGFPLMVRASVQYSPDKVAPRFINNGLKDVPEGSSAVITKQDLSLDLEKYKKFMFSIIRGPAHGTVNVRDPNSSAILRKNVSFFTMSDIKEGKVVYTHDDSENQKDSFTFSANPVLEESKGNVNEFQEFTGVFHIMMKMKNDNPPVRTVNKVFHVAVGQIKYLTTADLAFTDPDKDFDDSLLTYQRQSISNGDILNSVTEEPVYNFSQSDLAKGVLMFHHKGDMYARVSISVSDGKFLTTSLFEIQASPPYLLIVNNTGVEVLQGSHITINSFNLSIESNLNVNPEEVTFQVTEEPKHGLLRINGRQVLKFTYLELLNSRVRYWHSNGAATEDKLTLTVNLESVQTQVAFRIKIVAEGLSDPPEIIHNQILKVQALQSEAITEHLLKVAHKNYPPNEIEFIITQLPRFGHLMIKGIPVKTGNVPEFTQQDIADRLISYVSQSQDSISDKFVFDVGTEFQSLRQLEFLIENIPQTQQVNRVNVTVAEGGTVTIASQLLPLRGRLAQNGKPVYSVLQAPVHGQIVLKNGKKEAQVSSFTLEDVTRGRVAYVHDGSESVSDEFVVKAEAPDAAVPPQQTVLKVSVTPVDDQPPRVVVNTGLDLWTGSLSLLTNQHLQASDPDSSSTLVEYRVLSPPSNGHLAFLNNTFKQISRFTQQDLDSQRIVFVHKGSEMGEFTFQATDGRSKDETHVFKLRARPVQLTLAVSGSIKAFPGVPQPITNMSLLAKTSSSNYTHPIVFTILEPRPRKGKLVSKANKQAEINSFTQFDINEGIIYFQPFSSIRNWSEKDQIFFEITAAYAQMLSNQTLKVDISYSNINEDNYQTLLNIKTPYIKEGDKIPISKDNFDSTDFVLKLQTFRAGVSVELSFMSSANHGYLWFKGRAAEVGEVFTQEDLDSGLLTYRHDNSDTLRDKFLFTVKIMIPRSSGELSNSTANTFRFDIFIEPINDMGFEMVTLHPRILVLQGSEVVVTSHALTTVDLDTGPEGIEYTILTQPKNGILVRSPENKTQVVTFTQKDIDDGRLIFKHDGSRESSGFLYFKVWDGMFQPHFSNMDINVTPLFIEVGKNAHVPVIQGSRSVKLSNVFLNVSTNGDYNALTYKITQAPQFGRLRMLNSPAREFRQAHIDGGAITYVQDKDSPGDDFFVCDIALHNIDCSIDTVQIDVVMKPLIKQGPLVTSKGLPVAITRSSLDASELVQITSDNPRFSISIPPKHGKIMRRHRQRRQAILENNFQPVSTFTFEDILYTKIYYVANGVNINDKTDNFTFWLSAKGVPSAKGELVIHLNDPVQRENDNVDKKPGKDEGKSHDEDEEKDIVTESDVGEKQPVLDSESDSDDNGNVVIIAIVLSLIFILCVIIVLVVLFLRWRRKNQAALVHETKATKIRPVISGPLQLEQPHVLIEAHQDGMISPNSRDSTALMVGQGEENEYVNTSHMSSTHEALHLLNGSSPGSPDITRVEINHATPGLKSTPTHDSQSEQASEEIERCSTVTSGRGSNASNDLMDWTLMDPDLLQHCRTTTPVLRNNQYWL</sequence>
<evidence type="ECO:0000313" key="8">
    <source>
        <dbReference type="Proteomes" id="UP001497497"/>
    </source>
</evidence>
<keyword evidence="1" id="KW-0732">Signal</keyword>
<dbReference type="PROSITE" id="PS51854">
    <property type="entry name" value="CSPG"/>
    <property type="match status" value="8"/>
</dbReference>
<reference evidence="7 8" key="1">
    <citation type="submission" date="2024-04" db="EMBL/GenBank/DDBJ databases">
        <authorList>
            <consortium name="Genoscope - CEA"/>
            <person name="William W."/>
        </authorList>
    </citation>
    <scope>NUCLEOTIDE SEQUENCE [LARGE SCALE GENOMIC DNA]</scope>
</reference>
<comment type="caution">
    <text evidence="7">The sequence shown here is derived from an EMBL/GenBank/DDBJ whole genome shotgun (WGS) entry which is preliminary data.</text>
</comment>
<feature type="repeat" description="CSPG" evidence="4">
    <location>
        <begin position="191"/>
        <end position="285"/>
    </location>
</feature>
<feature type="region of interest" description="Disordered" evidence="5">
    <location>
        <begin position="1459"/>
        <end position="1504"/>
    </location>
</feature>
<dbReference type="PANTHER" id="PTHR45739">
    <property type="entry name" value="MATRIX PROTEIN, PUTATIVE-RELATED"/>
    <property type="match status" value="1"/>
</dbReference>
<evidence type="ECO:0000256" key="1">
    <source>
        <dbReference type="ARBA" id="ARBA00022729"/>
    </source>
</evidence>
<dbReference type="Pfam" id="PF16184">
    <property type="entry name" value="Cadherin_3"/>
    <property type="match status" value="9"/>
</dbReference>
<name>A0AAV2IQU8_LYMST</name>
<evidence type="ECO:0000256" key="5">
    <source>
        <dbReference type="SAM" id="MobiDB-lite"/>
    </source>
</evidence>